<dbReference type="OrthoDB" id="1926878at2759"/>
<evidence type="ECO:0000313" key="11">
    <source>
        <dbReference type="Proteomes" id="UP000291343"/>
    </source>
</evidence>
<dbReference type="Gene3D" id="1.10.10.10">
    <property type="entry name" value="Winged helix-like DNA-binding domain superfamily/Winged helix DNA-binding domain"/>
    <property type="match status" value="1"/>
</dbReference>
<comment type="similarity">
    <text evidence="2 7">Belongs to the CDC6/cdc18 family.</text>
</comment>
<dbReference type="InterPro" id="IPR050311">
    <property type="entry name" value="ORC1/CDC6"/>
</dbReference>
<evidence type="ECO:0000256" key="4">
    <source>
        <dbReference type="ARBA" id="ARBA00022705"/>
    </source>
</evidence>
<dbReference type="PIRSF" id="PIRSF001767">
    <property type="entry name" value="Cdc6"/>
    <property type="match status" value="1"/>
</dbReference>
<dbReference type="PANTHER" id="PTHR10763:SF26">
    <property type="entry name" value="CELL DIVISION CONTROL PROTEIN 6 HOMOLOG"/>
    <property type="match status" value="1"/>
</dbReference>
<evidence type="ECO:0000313" key="10">
    <source>
        <dbReference type="EMBL" id="RZF41053.1"/>
    </source>
</evidence>
<keyword evidence="11" id="KW-1185">Reference proteome</keyword>
<evidence type="ECO:0000256" key="8">
    <source>
        <dbReference type="SAM" id="MobiDB-lite"/>
    </source>
</evidence>
<dbReference type="GO" id="GO:0033314">
    <property type="term" value="P:mitotic DNA replication checkpoint signaling"/>
    <property type="evidence" value="ECO:0007669"/>
    <property type="project" value="TreeGrafter"/>
</dbReference>
<proteinExistence type="inferred from homology"/>
<dbReference type="PANTHER" id="PTHR10763">
    <property type="entry name" value="CELL DIVISION CONTROL PROTEIN 6-RELATED"/>
    <property type="match status" value="1"/>
</dbReference>
<dbReference type="FunFam" id="1.10.10.10:FF:000265">
    <property type="entry name" value="Cell division control protein"/>
    <property type="match status" value="1"/>
</dbReference>
<evidence type="ECO:0000256" key="3">
    <source>
        <dbReference type="ARBA" id="ARBA00022618"/>
    </source>
</evidence>
<feature type="region of interest" description="Disordered" evidence="8">
    <location>
        <begin position="71"/>
        <end position="114"/>
    </location>
</feature>
<feature type="compositionally biased region" description="Low complexity" evidence="8">
    <location>
        <begin position="87"/>
        <end position="101"/>
    </location>
</feature>
<reference evidence="10 11" key="1">
    <citation type="journal article" date="2017" name="Gigascience">
        <title>Genome sequence of the small brown planthopper, Laodelphax striatellus.</title>
        <authorList>
            <person name="Zhu J."/>
            <person name="Jiang F."/>
            <person name="Wang X."/>
            <person name="Yang P."/>
            <person name="Bao Y."/>
            <person name="Zhao W."/>
            <person name="Wang W."/>
            <person name="Lu H."/>
            <person name="Wang Q."/>
            <person name="Cui N."/>
            <person name="Li J."/>
            <person name="Chen X."/>
            <person name="Luo L."/>
            <person name="Yu J."/>
            <person name="Kang L."/>
            <person name="Cui F."/>
        </authorList>
    </citation>
    <scope>NUCLEOTIDE SEQUENCE [LARGE SCALE GENOMIC DNA]</scope>
    <source>
        <strain evidence="10">Lst14</strain>
    </source>
</reference>
<sequence>MAPIQTKIPFCARKKPSKLIPKTKLEKENCLKNPDFSPKKAILNEDEKKSNRLLLEVNSPSKRKFTECSISDSQNYGMSPAKRGKATPSTLLSKLSLTSPTRNSPSRKRLFPDEKNDDFQEAVRALHSTAPQALPCRDDKIDTLRQFLESSLNERKSGTLYISGPPGTGKTASLNFILSTSEIRDEFKVVCINCTSIRSQLALYNRISEELRLKVAAPKTERKLLTAIEKYITNSQKMTLLIATALDQLESKNQSLLYTVFEWPSLANSQLVLIGIANALDLTDRMLPRLQARLQLKPQLLHFPPYSRVQIIEIISHRLKEAGVDKIFPQNALQLLASKVAAMSGDVRRAFDMARRVIELSHEQSNIGDDKKLNGVTLTQVMNVVSNVYGTSQSLSRNDEDDSESFPLQQKLLLCSVLLLMKQGKIKDITVGKLHEAYTKVCDKRNLQAVDISEFISLIGLLEARGVLKLLGKTKNRLSKIHLQWDEKEMVSTLKDKKLLAAVLEDKLTSC</sequence>
<dbReference type="GO" id="GO:0003688">
    <property type="term" value="F:DNA replication origin binding"/>
    <property type="evidence" value="ECO:0007669"/>
    <property type="project" value="TreeGrafter"/>
</dbReference>
<dbReference type="SMART" id="SM01074">
    <property type="entry name" value="Cdc6_C"/>
    <property type="match status" value="1"/>
</dbReference>
<dbReference type="SUPFAM" id="SSF52540">
    <property type="entry name" value="P-loop containing nucleoside triphosphate hydrolases"/>
    <property type="match status" value="1"/>
</dbReference>
<dbReference type="Pfam" id="PF13401">
    <property type="entry name" value="AAA_22"/>
    <property type="match status" value="1"/>
</dbReference>
<dbReference type="InterPro" id="IPR016314">
    <property type="entry name" value="Cdc6/18"/>
</dbReference>
<accession>A0A482X5P9</accession>
<comment type="subcellular location">
    <subcellularLocation>
        <location evidence="1 7">Nucleus</location>
    </subcellularLocation>
</comment>
<dbReference type="GO" id="GO:0005634">
    <property type="term" value="C:nucleus"/>
    <property type="evidence" value="ECO:0007669"/>
    <property type="project" value="UniProtKB-SubCell"/>
</dbReference>
<dbReference type="InterPro" id="IPR036390">
    <property type="entry name" value="WH_DNA-bd_sf"/>
</dbReference>
<comment type="caution">
    <text evidence="10">The sequence shown here is derived from an EMBL/GenBank/DDBJ whole genome shotgun (WGS) entry which is preliminary data.</text>
</comment>
<dbReference type="CDD" id="cd00009">
    <property type="entry name" value="AAA"/>
    <property type="match status" value="1"/>
</dbReference>
<dbReference type="FunFam" id="3.40.50.300:FF:000547">
    <property type="entry name" value="Cell division control protein"/>
    <property type="match status" value="1"/>
</dbReference>
<name>A0A482X5P9_LAOST</name>
<dbReference type="GO" id="GO:0016887">
    <property type="term" value="F:ATP hydrolysis activity"/>
    <property type="evidence" value="ECO:0007669"/>
    <property type="project" value="InterPro"/>
</dbReference>
<evidence type="ECO:0000256" key="5">
    <source>
        <dbReference type="ARBA" id="ARBA00023242"/>
    </source>
</evidence>
<dbReference type="SMR" id="A0A482X5P9"/>
<comment type="function">
    <text evidence="7">Involved in the initiation of DNA replication. Also participates in checkpoint controls that ensure DNA replication is completed before mitosis is initiated.</text>
</comment>
<dbReference type="Gene3D" id="1.10.8.60">
    <property type="match status" value="1"/>
</dbReference>
<organism evidence="10 11">
    <name type="scientific">Laodelphax striatellus</name>
    <name type="common">Small brown planthopper</name>
    <name type="synonym">Delphax striatella</name>
    <dbReference type="NCBI Taxonomy" id="195883"/>
    <lineage>
        <taxon>Eukaryota</taxon>
        <taxon>Metazoa</taxon>
        <taxon>Ecdysozoa</taxon>
        <taxon>Arthropoda</taxon>
        <taxon>Hexapoda</taxon>
        <taxon>Insecta</taxon>
        <taxon>Pterygota</taxon>
        <taxon>Neoptera</taxon>
        <taxon>Paraneoptera</taxon>
        <taxon>Hemiptera</taxon>
        <taxon>Auchenorrhyncha</taxon>
        <taxon>Fulgoroidea</taxon>
        <taxon>Delphacidae</taxon>
        <taxon>Criomorphinae</taxon>
        <taxon>Laodelphax</taxon>
    </lineage>
</organism>
<dbReference type="GO" id="GO:0051301">
    <property type="term" value="P:cell division"/>
    <property type="evidence" value="ECO:0007669"/>
    <property type="project" value="UniProtKB-UniRule"/>
</dbReference>
<evidence type="ECO:0000256" key="6">
    <source>
        <dbReference type="ARBA" id="ARBA00023306"/>
    </source>
</evidence>
<dbReference type="AlphaFoldDB" id="A0A482X5P9"/>
<dbReference type="Gene3D" id="3.40.50.300">
    <property type="entry name" value="P-loop containing nucleotide triphosphate hydrolases"/>
    <property type="match status" value="1"/>
</dbReference>
<dbReference type="InterPro" id="IPR015163">
    <property type="entry name" value="Cdc6_C"/>
</dbReference>
<feature type="domain" description="Cdc6 C-terminal" evidence="9">
    <location>
        <begin position="414"/>
        <end position="494"/>
    </location>
</feature>
<protein>
    <recommendedName>
        <fullName evidence="7">Cell division control protein</fullName>
    </recommendedName>
</protein>
<dbReference type="SUPFAM" id="SSF46785">
    <property type="entry name" value="Winged helix' DNA-binding domain"/>
    <property type="match status" value="1"/>
</dbReference>
<dbReference type="InterPro" id="IPR049945">
    <property type="entry name" value="AAA_22"/>
</dbReference>
<dbReference type="Pfam" id="PF09079">
    <property type="entry name" value="WHD_Cdc6"/>
    <property type="match status" value="1"/>
</dbReference>
<dbReference type="Proteomes" id="UP000291343">
    <property type="component" value="Unassembled WGS sequence"/>
</dbReference>
<keyword evidence="3" id="KW-0132">Cell division</keyword>
<evidence type="ECO:0000259" key="9">
    <source>
        <dbReference type="SMART" id="SM01074"/>
    </source>
</evidence>
<keyword evidence="5 7" id="KW-0539">Nucleus</keyword>
<dbReference type="EMBL" id="QKKF02017260">
    <property type="protein sequence ID" value="RZF41053.1"/>
    <property type="molecule type" value="Genomic_DNA"/>
</dbReference>
<dbReference type="InterPro" id="IPR036388">
    <property type="entry name" value="WH-like_DNA-bd_sf"/>
</dbReference>
<gene>
    <name evidence="10" type="ORF">LSTR_LSTR002685</name>
</gene>
<dbReference type="GO" id="GO:0006270">
    <property type="term" value="P:DNA replication initiation"/>
    <property type="evidence" value="ECO:0007669"/>
    <property type="project" value="UniProtKB-UniRule"/>
</dbReference>
<dbReference type="FunCoup" id="A0A482X5P9">
    <property type="interactions" value="1256"/>
</dbReference>
<evidence type="ECO:0000256" key="2">
    <source>
        <dbReference type="ARBA" id="ARBA00006184"/>
    </source>
</evidence>
<evidence type="ECO:0000256" key="1">
    <source>
        <dbReference type="ARBA" id="ARBA00004123"/>
    </source>
</evidence>
<dbReference type="InterPro" id="IPR054425">
    <property type="entry name" value="Cdc6_ORC1-like_ATPase_lid"/>
</dbReference>
<keyword evidence="4" id="KW-0235">DNA replication</keyword>
<keyword evidence="6" id="KW-0131">Cell cycle</keyword>
<dbReference type="STRING" id="195883.A0A482X5P9"/>
<dbReference type="Pfam" id="PF22606">
    <property type="entry name" value="Cdc6-ORC-like_ATPase_lid"/>
    <property type="match status" value="1"/>
</dbReference>
<dbReference type="InParanoid" id="A0A482X5P9"/>
<dbReference type="InterPro" id="IPR027417">
    <property type="entry name" value="P-loop_NTPase"/>
</dbReference>
<evidence type="ECO:0000256" key="7">
    <source>
        <dbReference type="PIRNR" id="PIRNR001767"/>
    </source>
</evidence>